<dbReference type="Proteomes" id="UP001157017">
    <property type="component" value="Unassembled WGS sequence"/>
</dbReference>
<evidence type="ECO:0000313" key="6">
    <source>
        <dbReference type="EMBL" id="GMA84834.1"/>
    </source>
</evidence>
<accession>A0ABQ6JBL0</accession>
<evidence type="ECO:0000256" key="3">
    <source>
        <dbReference type="ARBA" id="ARBA00023277"/>
    </source>
</evidence>
<dbReference type="InterPro" id="IPR003762">
    <property type="entry name" value="Lara_isomerase"/>
</dbReference>
<comment type="caution">
    <text evidence="6">The sequence shown here is derived from an EMBL/GenBank/DDBJ whole genome shotgun (WGS) entry which is preliminary data.</text>
</comment>
<keyword evidence="2" id="KW-0413">Isomerase</keyword>
<evidence type="ECO:0000256" key="1">
    <source>
        <dbReference type="ARBA" id="ARBA00022935"/>
    </source>
</evidence>
<keyword evidence="1" id="KW-0054">Arabinose catabolism</keyword>
<name>A0ABQ6JBL0_9ACTN</name>
<evidence type="ECO:0000256" key="2">
    <source>
        <dbReference type="ARBA" id="ARBA00023235"/>
    </source>
</evidence>
<dbReference type="Pfam" id="PF11762">
    <property type="entry name" value="Arabinose_Iso_C"/>
    <property type="match status" value="1"/>
</dbReference>
<organism evidence="6 7">
    <name type="scientific">Angustibacter aerolatus</name>
    <dbReference type="NCBI Taxonomy" id="1162965"/>
    <lineage>
        <taxon>Bacteria</taxon>
        <taxon>Bacillati</taxon>
        <taxon>Actinomycetota</taxon>
        <taxon>Actinomycetes</taxon>
        <taxon>Kineosporiales</taxon>
        <taxon>Kineosporiaceae</taxon>
    </lineage>
</organism>
<keyword evidence="7" id="KW-1185">Reference proteome</keyword>
<evidence type="ECO:0000259" key="5">
    <source>
        <dbReference type="Pfam" id="PF11762"/>
    </source>
</evidence>
<dbReference type="PANTHER" id="PTHR38464">
    <property type="entry name" value="L-ARABINOSE ISOMERASE"/>
    <property type="match status" value="1"/>
</dbReference>
<dbReference type="InterPro" id="IPR004216">
    <property type="entry name" value="Fuc/Ara_isomerase_C"/>
</dbReference>
<feature type="domain" description="L-arabinose isomerase C-terminal" evidence="5">
    <location>
        <begin position="1"/>
        <end position="73"/>
    </location>
</feature>
<dbReference type="InterPro" id="IPR024664">
    <property type="entry name" value="Ara_Isoase_C"/>
</dbReference>
<dbReference type="PANTHER" id="PTHR38464:SF1">
    <property type="entry name" value="L-ARABINOSE ISOMERASE"/>
    <property type="match status" value="1"/>
</dbReference>
<dbReference type="SUPFAM" id="SSF50443">
    <property type="entry name" value="FucI/AraA C-terminal domain-like"/>
    <property type="match status" value="1"/>
</dbReference>
<feature type="compositionally biased region" description="Low complexity" evidence="4">
    <location>
        <begin position="127"/>
        <end position="141"/>
    </location>
</feature>
<proteinExistence type="predicted"/>
<protein>
    <recommendedName>
        <fullName evidence="5">L-arabinose isomerase C-terminal domain-containing protein</fullName>
    </recommendedName>
</protein>
<evidence type="ECO:0000313" key="7">
    <source>
        <dbReference type="Proteomes" id="UP001157017"/>
    </source>
</evidence>
<keyword evidence="3" id="KW-0119">Carbohydrate metabolism</keyword>
<sequence length="157" mass="17054">MLGAHMLEVCPSLTTSTPRIEVHPLGIGGREDPVRMVFQADPGPGVVVSLADVRDRFRLTANVVDLVDARGEPAAPAGRAGGLEAAPRLHHQRRVVAAGRRRAPHRAVDRRRARRVPRAGPHRPRRACSPSRTARRSTGSSASLQWNQAYYRLAGGL</sequence>
<feature type="region of interest" description="Disordered" evidence="4">
    <location>
        <begin position="102"/>
        <end position="141"/>
    </location>
</feature>
<gene>
    <name evidence="6" type="ORF">GCM10025868_00840</name>
</gene>
<dbReference type="EMBL" id="BSUZ01000001">
    <property type="protein sequence ID" value="GMA84834.1"/>
    <property type="molecule type" value="Genomic_DNA"/>
</dbReference>
<evidence type="ECO:0000256" key="4">
    <source>
        <dbReference type="SAM" id="MobiDB-lite"/>
    </source>
</evidence>
<feature type="compositionally biased region" description="Basic residues" evidence="4">
    <location>
        <begin position="102"/>
        <end position="126"/>
    </location>
</feature>
<reference evidence="7" key="1">
    <citation type="journal article" date="2019" name="Int. J. Syst. Evol. Microbiol.">
        <title>The Global Catalogue of Microorganisms (GCM) 10K type strain sequencing project: providing services to taxonomists for standard genome sequencing and annotation.</title>
        <authorList>
            <consortium name="The Broad Institute Genomics Platform"/>
            <consortium name="The Broad Institute Genome Sequencing Center for Infectious Disease"/>
            <person name="Wu L."/>
            <person name="Ma J."/>
        </authorList>
    </citation>
    <scope>NUCLEOTIDE SEQUENCE [LARGE SCALE GENOMIC DNA]</scope>
    <source>
        <strain evidence="7">NBRC 108730</strain>
    </source>
</reference>